<name>A0A383VBY1_TETOB</name>
<gene>
    <name evidence="1" type="ORF">BQ4739_LOCUS2862</name>
</gene>
<proteinExistence type="predicted"/>
<reference evidence="1 2" key="1">
    <citation type="submission" date="2016-10" db="EMBL/GenBank/DDBJ databases">
        <authorList>
            <person name="Cai Z."/>
        </authorList>
    </citation>
    <scope>NUCLEOTIDE SEQUENCE [LARGE SCALE GENOMIC DNA]</scope>
</reference>
<keyword evidence="2" id="KW-1185">Reference proteome</keyword>
<dbReference type="EMBL" id="FNXT01000215">
    <property type="protein sequence ID" value="SZX62262.1"/>
    <property type="molecule type" value="Genomic_DNA"/>
</dbReference>
<evidence type="ECO:0000313" key="1">
    <source>
        <dbReference type="EMBL" id="SZX62262.1"/>
    </source>
</evidence>
<organism evidence="1 2">
    <name type="scientific">Tetradesmus obliquus</name>
    <name type="common">Green alga</name>
    <name type="synonym">Acutodesmus obliquus</name>
    <dbReference type="NCBI Taxonomy" id="3088"/>
    <lineage>
        <taxon>Eukaryota</taxon>
        <taxon>Viridiplantae</taxon>
        <taxon>Chlorophyta</taxon>
        <taxon>core chlorophytes</taxon>
        <taxon>Chlorophyceae</taxon>
        <taxon>CS clade</taxon>
        <taxon>Sphaeropleales</taxon>
        <taxon>Scenedesmaceae</taxon>
        <taxon>Tetradesmus</taxon>
    </lineage>
</organism>
<dbReference type="Proteomes" id="UP000256970">
    <property type="component" value="Unassembled WGS sequence"/>
</dbReference>
<dbReference type="AlphaFoldDB" id="A0A383VBY1"/>
<sequence length="121" mass="13834">MLTAKTLCLTPVGSQLHITWHDLDFRIPRSDAAAYQEILNLVFSSWRTSILQHDDEPYLEEEDKLRLNHMQAVGGRIYMSKQGTEVIGHRRVDFDFSDEDAAQQAIKAYMAPLRHLAPPLA</sequence>
<accession>A0A383VBY1</accession>
<evidence type="ECO:0000313" key="2">
    <source>
        <dbReference type="Proteomes" id="UP000256970"/>
    </source>
</evidence>
<protein>
    <submittedName>
        <fullName evidence="1">Uncharacterized protein</fullName>
    </submittedName>
</protein>